<dbReference type="Proteomes" id="UP000823915">
    <property type="component" value="Unassembled WGS sequence"/>
</dbReference>
<accession>A0A9D1YBR9</accession>
<dbReference type="AlphaFoldDB" id="A0A9D1YBR9"/>
<organism evidence="2 3">
    <name type="scientific">Candidatus Acutalibacter pullistercoris</name>
    <dbReference type="NCBI Taxonomy" id="2838418"/>
    <lineage>
        <taxon>Bacteria</taxon>
        <taxon>Bacillati</taxon>
        <taxon>Bacillota</taxon>
        <taxon>Clostridia</taxon>
        <taxon>Eubacteriales</taxon>
        <taxon>Acutalibacteraceae</taxon>
        <taxon>Acutalibacter</taxon>
    </lineage>
</organism>
<gene>
    <name evidence="2" type="ORF">H9838_00355</name>
</gene>
<feature type="region of interest" description="Disordered" evidence="1">
    <location>
        <begin position="175"/>
        <end position="237"/>
    </location>
</feature>
<feature type="compositionally biased region" description="Low complexity" evidence="1">
    <location>
        <begin position="220"/>
        <end position="230"/>
    </location>
</feature>
<evidence type="ECO:0000313" key="2">
    <source>
        <dbReference type="EMBL" id="HIY25609.1"/>
    </source>
</evidence>
<reference evidence="2" key="1">
    <citation type="journal article" date="2021" name="PeerJ">
        <title>Extensive microbial diversity within the chicken gut microbiome revealed by metagenomics and culture.</title>
        <authorList>
            <person name="Gilroy R."/>
            <person name="Ravi A."/>
            <person name="Getino M."/>
            <person name="Pursley I."/>
            <person name="Horton D.L."/>
            <person name="Alikhan N.F."/>
            <person name="Baker D."/>
            <person name="Gharbi K."/>
            <person name="Hall N."/>
            <person name="Watson M."/>
            <person name="Adriaenssens E.M."/>
            <person name="Foster-Nyarko E."/>
            <person name="Jarju S."/>
            <person name="Secka A."/>
            <person name="Antonio M."/>
            <person name="Oren A."/>
            <person name="Chaudhuri R.R."/>
            <person name="La Ragione R."/>
            <person name="Hildebrand F."/>
            <person name="Pallen M.J."/>
        </authorList>
    </citation>
    <scope>NUCLEOTIDE SEQUENCE</scope>
    <source>
        <strain evidence="2">1282</strain>
    </source>
</reference>
<sequence length="255" mass="26420">MRREGSKLWLLGAAAALVVILALAFGAWELSRDLGEGQGEESSQAEEPAATPAPEQQGDFTVVETGDIDEGLKEDKSVYAQDDPDSLVCFYVTVRYGTEDRGTNHTFNEVKNAVRFVDSTHVANDVYAEALVQVGDENGPTPGSVGYGETANNATIRVRGNSSTVMPQKSYKLSLNDSAGLHGDGDALHLPDAGPDEPAAHPGGEPGDRQPPGGRGGGELPELPGQPYGPHALLDVRGGAGGGGHGALLGAGLRL</sequence>
<feature type="compositionally biased region" description="Low complexity" evidence="1">
    <location>
        <begin position="40"/>
        <end position="58"/>
    </location>
</feature>
<protein>
    <submittedName>
        <fullName evidence="2">Uncharacterized protein</fullName>
    </submittedName>
</protein>
<reference evidence="2" key="2">
    <citation type="submission" date="2021-04" db="EMBL/GenBank/DDBJ databases">
        <authorList>
            <person name="Gilroy R."/>
        </authorList>
    </citation>
    <scope>NUCLEOTIDE SEQUENCE</scope>
    <source>
        <strain evidence="2">1282</strain>
    </source>
</reference>
<dbReference type="EMBL" id="DXDU01000007">
    <property type="protein sequence ID" value="HIY25609.1"/>
    <property type="molecule type" value="Genomic_DNA"/>
</dbReference>
<evidence type="ECO:0000256" key="1">
    <source>
        <dbReference type="SAM" id="MobiDB-lite"/>
    </source>
</evidence>
<feature type="region of interest" description="Disordered" evidence="1">
    <location>
        <begin position="35"/>
        <end position="61"/>
    </location>
</feature>
<proteinExistence type="predicted"/>
<name>A0A9D1YBR9_9FIRM</name>
<comment type="caution">
    <text evidence="2">The sequence shown here is derived from an EMBL/GenBank/DDBJ whole genome shotgun (WGS) entry which is preliminary data.</text>
</comment>
<evidence type="ECO:0000313" key="3">
    <source>
        <dbReference type="Proteomes" id="UP000823915"/>
    </source>
</evidence>